<accession>A0A229RIH5</accession>
<dbReference type="EMBL" id="NMQT01000152">
    <property type="protein sequence ID" value="OXM46460.1"/>
    <property type="molecule type" value="Genomic_DNA"/>
</dbReference>
<organism evidence="1 2">
    <name type="scientific">Amycolatopsis thailandensis</name>
    <dbReference type="NCBI Taxonomy" id="589330"/>
    <lineage>
        <taxon>Bacteria</taxon>
        <taxon>Bacillati</taxon>
        <taxon>Actinomycetota</taxon>
        <taxon>Actinomycetes</taxon>
        <taxon>Pseudonocardiales</taxon>
        <taxon>Pseudonocardiaceae</taxon>
        <taxon>Amycolatopsis</taxon>
    </lineage>
</organism>
<reference evidence="1 2" key="1">
    <citation type="submission" date="2017-07" db="EMBL/GenBank/DDBJ databases">
        <title>Amycolatopsis thailandensis Genome sequencing and assembly.</title>
        <authorList>
            <person name="Kaur N."/>
            <person name="Mayilraj S."/>
        </authorList>
    </citation>
    <scope>NUCLEOTIDE SEQUENCE [LARGE SCALE GENOMIC DNA]</scope>
    <source>
        <strain evidence="1 2">JCM 16380</strain>
    </source>
</reference>
<protein>
    <submittedName>
        <fullName evidence="1">Uncharacterized protein</fullName>
    </submittedName>
</protein>
<dbReference type="Proteomes" id="UP000215223">
    <property type="component" value="Unassembled WGS sequence"/>
</dbReference>
<proteinExistence type="predicted"/>
<sequence>MESNLCPRCGWPTAELPGSATDSHRVSQGRLEYIRCLCGSWLARVDGVVIGATKSQTGQANVA</sequence>
<dbReference type="AlphaFoldDB" id="A0A229RIH5"/>
<evidence type="ECO:0000313" key="2">
    <source>
        <dbReference type="Proteomes" id="UP000215223"/>
    </source>
</evidence>
<gene>
    <name evidence="1" type="ORF">CFP71_37005</name>
</gene>
<dbReference type="OrthoDB" id="3579625at2"/>
<comment type="caution">
    <text evidence="1">The sequence shown here is derived from an EMBL/GenBank/DDBJ whole genome shotgun (WGS) entry which is preliminary data.</text>
</comment>
<name>A0A229RIH5_9PSEU</name>
<evidence type="ECO:0000313" key="1">
    <source>
        <dbReference type="EMBL" id="OXM46460.1"/>
    </source>
</evidence>
<keyword evidence="2" id="KW-1185">Reference proteome</keyword>